<dbReference type="SUPFAM" id="SSF55961">
    <property type="entry name" value="Bet v1-like"/>
    <property type="match status" value="1"/>
</dbReference>
<feature type="compositionally biased region" description="Acidic residues" evidence="1">
    <location>
        <begin position="295"/>
        <end position="309"/>
    </location>
</feature>
<keyword evidence="2" id="KW-0812">Transmembrane</keyword>
<feature type="region of interest" description="Disordered" evidence="1">
    <location>
        <begin position="143"/>
        <end position="240"/>
    </location>
</feature>
<dbReference type="AlphaFoldDB" id="A0A3A9YK53"/>
<dbReference type="OrthoDB" id="4350688at2"/>
<name>A0A3A9YK53_9ACTN</name>
<gene>
    <name evidence="3" type="ORF">D7294_29575</name>
</gene>
<feature type="compositionally biased region" description="Low complexity" evidence="1">
    <location>
        <begin position="175"/>
        <end position="184"/>
    </location>
</feature>
<dbReference type="Proteomes" id="UP000272474">
    <property type="component" value="Unassembled WGS sequence"/>
</dbReference>
<evidence type="ECO:0000256" key="2">
    <source>
        <dbReference type="SAM" id="Phobius"/>
    </source>
</evidence>
<organism evidence="3 4">
    <name type="scientific">Streptomyces hoynatensis</name>
    <dbReference type="NCBI Taxonomy" id="1141874"/>
    <lineage>
        <taxon>Bacteria</taxon>
        <taxon>Bacillati</taxon>
        <taxon>Actinomycetota</taxon>
        <taxon>Actinomycetes</taxon>
        <taxon>Kitasatosporales</taxon>
        <taxon>Streptomycetaceae</taxon>
        <taxon>Streptomyces</taxon>
    </lineage>
</organism>
<comment type="caution">
    <text evidence="3">The sequence shown here is derived from an EMBL/GenBank/DDBJ whole genome shotgun (WGS) entry which is preliminary data.</text>
</comment>
<dbReference type="EMBL" id="RBAL01000030">
    <property type="protein sequence ID" value="RKN36913.1"/>
    <property type="molecule type" value="Genomic_DNA"/>
</dbReference>
<feature type="region of interest" description="Disordered" evidence="1">
    <location>
        <begin position="253"/>
        <end position="309"/>
    </location>
</feature>
<feature type="region of interest" description="Disordered" evidence="1">
    <location>
        <begin position="321"/>
        <end position="372"/>
    </location>
</feature>
<evidence type="ECO:0000313" key="4">
    <source>
        <dbReference type="Proteomes" id="UP000272474"/>
    </source>
</evidence>
<dbReference type="PANTHER" id="PTHR38588">
    <property type="entry name" value="BLL0334 PROTEIN"/>
    <property type="match status" value="1"/>
</dbReference>
<dbReference type="InterPro" id="IPR010419">
    <property type="entry name" value="CO_DH_gsu"/>
</dbReference>
<keyword evidence="2" id="KW-1133">Transmembrane helix</keyword>
<protein>
    <submittedName>
        <fullName evidence="3">Carbon monoxide dehydrogenase</fullName>
    </submittedName>
</protein>
<keyword evidence="4" id="KW-1185">Reference proteome</keyword>
<keyword evidence="2" id="KW-0472">Membrane</keyword>
<dbReference type="InterPro" id="IPR023393">
    <property type="entry name" value="START-like_dom_sf"/>
</dbReference>
<reference evidence="3 4" key="1">
    <citation type="journal article" date="2014" name="Int. J. Syst. Evol. Microbiol.">
        <title>Streptomyces hoynatensis sp. nov., isolated from deep marine sediment.</title>
        <authorList>
            <person name="Veyisoglu A."/>
            <person name="Sahin N."/>
        </authorList>
    </citation>
    <scope>NUCLEOTIDE SEQUENCE [LARGE SCALE GENOMIC DNA]</scope>
    <source>
        <strain evidence="3 4">KCTC 29097</strain>
    </source>
</reference>
<evidence type="ECO:0000256" key="1">
    <source>
        <dbReference type="SAM" id="MobiDB-lite"/>
    </source>
</evidence>
<evidence type="ECO:0000313" key="3">
    <source>
        <dbReference type="EMBL" id="RKN36913.1"/>
    </source>
</evidence>
<proteinExistence type="predicted"/>
<feature type="transmembrane region" description="Helical" evidence="2">
    <location>
        <begin position="376"/>
        <end position="395"/>
    </location>
</feature>
<dbReference type="PANTHER" id="PTHR38588:SF1">
    <property type="entry name" value="BLL0334 PROTEIN"/>
    <property type="match status" value="1"/>
</dbReference>
<accession>A0A3A9YK53</accession>
<sequence>MEHEVYVPLSLGAVRGAFADPGLVARCVPGLQPEPGGDPAAPTGRLRLRIGSSTITYRGSAVLAPEGDGLRVEARGEEARGSGSARVALRVVARPVPDGAGTTLAFSGSAEGTGRLGDAFTPEQRATAARRLFDRFAETLTEELARVAEPPPVAGGIGEPGDNERVIPGIPAAPEPEAAAAAAAGQESQDPAGEEAPSRRGPRPAAHGAEEPAGEAVAEEDLSREGLAGDELAPEDLVAGDLAEDLAGDVAGDLAGDLAGEFPGEGLPGEEAGGEPGAGGGAFAGGEGEFPGEFLADELAGELAEEAAEEGLVAEGLEVEELATAGADDPEPEADFARRTMIGRSAEEVDHAPPRGRYAPEPAPGRSPGSPAALRWAAPAAALALASAVVLGRVLRRRRS</sequence>
<feature type="region of interest" description="Disordered" evidence="1">
    <location>
        <begin position="100"/>
        <end position="121"/>
    </location>
</feature>
<feature type="compositionally biased region" description="Gly residues" evidence="1">
    <location>
        <begin position="274"/>
        <end position="289"/>
    </location>
</feature>
<dbReference type="Gene3D" id="3.30.530.20">
    <property type="match status" value="1"/>
</dbReference>